<organism evidence="1 2">
    <name type="scientific">Adonisia turfae CCMR0082</name>
    <dbReference type="NCBI Taxonomy" id="2304604"/>
    <lineage>
        <taxon>Bacteria</taxon>
        <taxon>Bacillati</taxon>
        <taxon>Cyanobacteriota</taxon>
        <taxon>Adonisia</taxon>
        <taxon>Adonisia turfae</taxon>
    </lineage>
</organism>
<dbReference type="RefSeq" id="WP_163665886.1">
    <property type="nucleotide sequence ID" value="NZ_QZCE01000002.1"/>
</dbReference>
<dbReference type="AlphaFoldDB" id="A0A6M0SAI0"/>
<protein>
    <submittedName>
        <fullName evidence="1">Uncharacterized protein</fullName>
    </submittedName>
</protein>
<accession>A0A6M0SAI0</accession>
<evidence type="ECO:0000313" key="2">
    <source>
        <dbReference type="Proteomes" id="UP000473574"/>
    </source>
</evidence>
<comment type="caution">
    <text evidence="1">The sequence shown here is derived from an EMBL/GenBank/DDBJ whole genome shotgun (WGS) entry which is preliminary data.</text>
</comment>
<dbReference type="EMBL" id="QZCE01000002">
    <property type="protein sequence ID" value="NEZ65083.1"/>
    <property type="molecule type" value="Genomic_DNA"/>
</dbReference>
<name>A0A6M0SAI0_9CYAN</name>
<sequence length="182" mass="19951">MTEQNSTVEPQICPTVLQDQLGIKKDAYYAYLKHLGITAEKDSTSKAFLNSEQENLIRALRKHVVAGGKIEAFEVDEQPAALAIADGGELGQVTEQPVEEINPAQGLDMEALYLEASELSAQRLTAGQQVVMAMASRMAYEDLHPTAKAKVDHVRTVAVPKFNAQEVAENLLNQCRQQMQVA</sequence>
<gene>
    <name evidence="1" type="ORF">D0962_20280</name>
</gene>
<proteinExistence type="predicted"/>
<dbReference type="Proteomes" id="UP000473574">
    <property type="component" value="Unassembled WGS sequence"/>
</dbReference>
<reference evidence="1 2" key="1">
    <citation type="journal article" date="2020" name="Microb. Ecol.">
        <title>Ecogenomics of the Marine Benthic Filamentous Cyanobacterium Adonisia.</title>
        <authorList>
            <person name="Walter J.M."/>
            <person name="Coutinho F.H."/>
            <person name="Leomil L."/>
            <person name="Hargreaves P.I."/>
            <person name="Campeao M.E."/>
            <person name="Vieira V.V."/>
            <person name="Silva B.S."/>
            <person name="Fistarol G.O."/>
            <person name="Salomon P.S."/>
            <person name="Sawabe T."/>
            <person name="Mino S."/>
            <person name="Hosokawa M."/>
            <person name="Miyashita H."/>
            <person name="Maruyama F."/>
            <person name="van Verk M.C."/>
            <person name="Dutilh B.E."/>
            <person name="Thompson C.C."/>
            <person name="Thompson F.L."/>
        </authorList>
    </citation>
    <scope>NUCLEOTIDE SEQUENCE [LARGE SCALE GENOMIC DNA]</scope>
    <source>
        <strain evidence="1 2">CCMR0082</strain>
    </source>
</reference>
<evidence type="ECO:0000313" key="1">
    <source>
        <dbReference type="EMBL" id="NEZ65083.1"/>
    </source>
</evidence>